<dbReference type="EMBL" id="MZ616364">
    <property type="protein sequence ID" value="QYC51611.1"/>
    <property type="molecule type" value="Genomic_DNA"/>
</dbReference>
<keyword evidence="1" id="KW-0808">Transferase</keyword>
<dbReference type="GO" id="GO:0016301">
    <property type="term" value="F:kinase activity"/>
    <property type="evidence" value="ECO:0007669"/>
    <property type="project" value="UniProtKB-KW"/>
</dbReference>
<evidence type="ECO:0000313" key="1">
    <source>
        <dbReference type="EMBL" id="QYC51611.1"/>
    </source>
</evidence>
<sequence>MTFYIGLCGDAGAGKDTVANMMQEYFEGSATKYSFAEPVYRLAAAILGTTVPDLENRSTKEVTQSWQITQRCLVNARDYFNSINLDHYKDFPEAWHEFVIHLENYMQPYSSLYEKEDTIFTLSISPRKMLELVGTELGREILQQDVWIDRIVRDVALNKVRVAIISDVRFENEAKFIHDKEGELIKIAATKNPYKINSNHLSNKGIDQEYLTGVIVNEMNGLKELEEEVHSTCWCIEPQI</sequence>
<dbReference type="Pfam" id="PF21448">
    <property type="entry name" value="DNMK"/>
    <property type="match status" value="1"/>
</dbReference>
<dbReference type="SUPFAM" id="SSF52540">
    <property type="entry name" value="P-loop containing nucleoside triphosphate hydrolases"/>
    <property type="match status" value="1"/>
</dbReference>
<dbReference type="InterPro" id="IPR027417">
    <property type="entry name" value="P-loop_NTPase"/>
</dbReference>
<keyword evidence="2" id="KW-1185">Reference proteome</keyword>
<protein>
    <submittedName>
        <fullName evidence="1">Deoxynucleoside-5'-monophosphate kinase</fullName>
    </submittedName>
</protein>
<organism evidence="1 2">
    <name type="scientific">Erwinia phage KEY</name>
    <dbReference type="NCBI Taxonomy" id="2821255"/>
    <lineage>
        <taxon>Viruses</taxon>
        <taxon>Duplodnaviria</taxon>
        <taxon>Heunggongvirae</taxon>
        <taxon>Uroviricota</taxon>
        <taxon>Caudoviricetes</taxon>
        <taxon>Demerecviridae</taxon>
        <taxon>Keyvirus</taxon>
        <taxon>Keyvirus key</taxon>
    </lineage>
</organism>
<proteinExistence type="predicted"/>
<gene>
    <name evidence="1" type="ORF">key_120</name>
</gene>
<evidence type="ECO:0000313" key="2">
    <source>
        <dbReference type="Proteomes" id="UP001215551"/>
    </source>
</evidence>
<name>A0AAE8BE66_9CAUD</name>
<dbReference type="Gene3D" id="3.40.50.300">
    <property type="entry name" value="P-loop containing nucleotide triphosphate hydrolases"/>
    <property type="match status" value="2"/>
</dbReference>
<keyword evidence="1" id="KW-0418">Kinase</keyword>
<accession>A0AAE8BE66</accession>
<dbReference type="InterPro" id="IPR048444">
    <property type="entry name" value="DNMK"/>
</dbReference>
<dbReference type="Proteomes" id="UP001215551">
    <property type="component" value="Segment"/>
</dbReference>
<reference evidence="2" key="1">
    <citation type="journal article" date="2023" name="Virus Res">
        <title>Broad-host-range lytic Erwinia phage Key with exopolysaccharide degrading activity.</title>
        <authorList>
            <person name="Zlatohurska M."/>
            <person name="Gorb T."/>
            <person name="Romaniuk L."/>
            <person name="Shenderovska N."/>
            <person name="Faidiuk Y."/>
            <person name="Zhuminska G."/>
            <person name="Hubar Y."/>
            <person name="Hubar O."/>
            <person name="Kropinski A.M."/>
            <person name="Kushkina A."/>
            <person name="Tovkach F."/>
        </authorList>
    </citation>
    <scope>NUCLEOTIDE SEQUENCE [LARGE SCALE GENOMIC DNA]</scope>
</reference>